<evidence type="ECO:0000256" key="4">
    <source>
        <dbReference type="ARBA" id="ARBA00010441"/>
    </source>
</evidence>
<keyword evidence="7 17" id="KW-0808">Transferase</keyword>
<name>A0A7W3J9J1_9MICO</name>
<protein>
    <recommendedName>
        <fullName evidence="14 17">Phosphatidylinositol phosphate synthase</fullName>
        <shortName evidence="17">PIP synthase</shortName>
        <ecNumber evidence="17">2.7.8.-</ecNumber>
    </recommendedName>
    <alternativeName>
        <fullName evidence="15 17">CDP-diacylglycerol--D-myo-inositol-3-phosphate 3-phosphatidyltransferase</fullName>
    </alternativeName>
</protein>
<comment type="caution">
    <text evidence="17">Lacks conserved residue(s) required for the propagation of feature annotation.</text>
</comment>
<evidence type="ECO:0000256" key="13">
    <source>
        <dbReference type="ARBA" id="ARBA00023935"/>
    </source>
</evidence>
<evidence type="ECO:0000256" key="14">
    <source>
        <dbReference type="ARBA" id="ARBA00024082"/>
    </source>
</evidence>
<feature type="active site" description="Proton acceptor" evidence="17">
    <location>
        <position position="90"/>
    </location>
</feature>
<dbReference type="GO" id="GO:0000287">
    <property type="term" value="F:magnesium ion binding"/>
    <property type="evidence" value="ECO:0007669"/>
    <property type="project" value="UniProtKB-UniRule"/>
</dbReference>
<evidence type="ECO:0000313" key="20">
    <source>
        <dbReference type="Proteomes" id="UP000540568"/>
    </source>
</evidence>
<dbReference type="Gene3D" id="1.20.120.1760">
    <property type="match status" value="1"/>
</dbReference>
<evidence type="ECO:0000313" key="19">
    <source>
        <dbReference type="EMBL" id="MBA8808763.1"/>
    </source>
</evidence>
<dbReference type="InterPro" id="IPR044268">
    <property type="entry name" value="PIP_synthase_PgsA1"/>
</dbReference>
<comment type="similarity">
    <text evidence="4 17 18">Belongs to the CDP-alcohol phosphatidyltransferase class-I family.</text>
</comment>
<dbReference type="Proteomes" id="UP000540568">
    <property type="component" value="Unassembled WGS sequence"/>
</dbReference>
<dbReference type="NCBIfam" id="NF045883">
    <property type="entry name" value="PIPSynth"/>
    <property type="match status" value="1"/>
</dbReference>
<dbReference type="InterPro" id="IPR000462">
    <property type="entry name" value="CDP-OH_P_trans"/>
</dbReference>
<reference evidence="19 20" key="1">
    <citation type="submission" date="2020-07" db="EMBL/GenBank/DDBJ databases">
        <title>Sequencing the genomes of 1000 actinobacteria strains.</title>
        <authorList>
            <person name="Klenk H.-P."/>
        </authorList>
    </citation>
    <scope>NUCLEOTIDE SEQUENCE [LARGE SCALE GENOMIC DNA]</scope>
    <source>
        <strain evidence="19 20">DSM 44121</strain>
    </source>
</reference>
<comment type="catalytic activity">
    <reaction evidence="13 17">
        <text>1,2-di-(9Z-octadecenoyl)-sn-glycero-3-cytidine-5'-diphosphate + 1D-myo-inositol 3-phosphate = 1,2-di-(9Z-octadecenoyl)-sn-glycero-3-phospho-(1D-myo-inositol-3-phosphate) + CMP + H(+)</text>
        <dbReference type="Rhea" id="RHEA:61216"/>
        <dbReference type="ChEBI" id="CHEBI:15378"/>
        <dbReference type="ChEBI" id="CHEBI:58401"/>
        <dbReference type="ChEBI" id="CHEBI:60377"/>
        <dbReference type="ChEBI" id="CHEBI:85356"/>
        <dbReference type="ChEBI" id="CHEBI:144472"/>
    </reaction>
</comment>
<feature type="binding site" evidence="17">
    <location>
        <position position="90"/>
    </location>
    <ligand>
        <name>Mg(2+)</name>
        <dbReference type="ChEBI" id="CHEBI:18420"/>
        <label>2</label>
    </ligand>
</feature>
<organism evidence="19 20">
    <name type="scientific">Promicromonospora sukumoe</name>
    <dbReference type="NCBI Taxonomy" id="88382"/>
    <lineage>
        <taxon>Bacteria</taxon>
        <taxon>Bacillati</taxon>
        <taxon>Actinomycetota</taxon>
        <taxon>Actinomycetes</taxon>
        <taxon>Micrococcales</taxon>
        <taxon>Promicromonosporaceae</taxon>
        <taxon>Promicromonospora</taxon>
    </lineage>
</organism>
<comment type="cofactor">
    <cofactor evidence="17">
        <name>Mg(2+)</name>
        <dbReference type="ChEBI" id="CHEBI:18420"/>
    </cofactor>
    <text evidence="17">Contains a di-nuclear catalytic Mg(2+) center.</text>
</comment>
<gene>
    <name evidence="19" type="ORF">FHX71_002705</name>
</gene>
<evidence type="ECO:0000256" key="10">
    <source>
        <dbReference type="ARBA" id="ARBA00022842"/>
    </source>
</evidence>
<dbReference type="GO" id="GO:0016780">
    <property type="term" value="F:phosphotransferase activity, for other substituted phosphate groups"/>
    <property type="evidence" value="ECO:0007669"/>
    <property type="project" value="UniProtKB-UniRule"/>
</dbReference>
<feature type="binding site" evidence="17">
    <location>
        <position position="86"/>
    </location>
    <ligand>
        <name>Mg(2+)</name>
        <dbReference type="ChEBI" id="CHEBI:18420"/>
        <label>2</label>
    </ligand>
</feature>
<evidence type="ECO:0000256" key="11">
    <source>
        <dbReference type="ARBA" id="ARBA00022989"/>
    </source>
</evidence>
<dbReference type="InterPro" id="IPR048254">
    <property type="entry name" value="CDP_ALCOHOL_P_TRANSF_CS"/>
</dbReference>
<evidence type="ECO:0000256" key="5">
    <source>
        <dbReference type="ARBA" id="ARBA00011738"/>
    </source>
</evidence>
<feature type="transmembrane region" description="Helical" evidence="17">
    <location>
        <begin position="156"/>
        <end position="184"/>
    </location>
</feature>
<comment type="subcellular location">
    <subcellularLocation>
        <location evidence="1 17">Cell membrane</location>
        <topology evidence="1 17">Multi-pass membrane protein</topology>
    </subcellularLocation>
</comment>
<keyword evidence="17" id="KW-1208">Phospholipid metabolism</keyword>
<dbReference type="HAMAP" id="MF_02241">
    <property type="entry name" value="PIP_synthase"/>
    <property type="match status" value="1"/>
</dbReference>
<proteinExistence type="inferred from homology"/>
<sequence>MLRGLRSFMTTLFTPLARLLLALRVSPDAVTIAGTVVVTVVALTLLPMGHTLVGGLLIGFFVLFDSLDGVMARQAGRSGPWGAFLDSTLDRVSDGAVFAGITLWFVLHPDEHHGLWGTSAALACLVLGSVVPYARARAEGVGATAQVGIAERADRLLLALVPFTFMQVGLPVVVLEVVLTLLALASLVTVVQRIATVHDQLARRAVETRDEPHEGPLAGQGA</sequence>
<keyword evidence="17" id="KW-0443">Lipid metabolism</keyword>
<keyword evidence="11 17" id="KW-1133">Transmembrane helix</keyword>
<comment type="pathway">
    <text evidence="3">Lipid metabolism.</text>
</comment>
<feature type="transmembrane region" description="Helical" evidence="17">
    <location>
        <begin position="113"/>
        <end position="135"/>
    </location>
</feature>
<keyword evidence="9 17" id="KW-0479">Metal-binding</keyword>
<evidence type="ECO:0000256" key="6">
    <source>
        <dbReference type="ARBA" id="ARBA00022475"/>
    </source>
</evidence>
<keyword evidence="10 17" id="KW-0460">Magnesium</keyword>
<evidence type="ECO:0000256" key="15">
    <source>
        <dbReference type="ARBA" id="ARBA00033137"/>
    </source>
</evidence>
<evidence type="ECO:0000256" key="3">
    <source>
        <dbReference type="ARBA" id="ARBA00005189"/>
    </source>
</evidence>
<evidence type="ECO:0000256" key="1">
    <source>
        <dbReference type="ARBA" id="ARBA00004651"/>
    </source>
</evidence>
<evidence type="ECO:0000256" key="16">
    <source>
        <dbReference type="ARBA" id="ARBA00048865"/>
    </source>
</evidence>
<keyword evidence="12 17" id="KW-0472">Membrane</keyword>
<dbReference type="EC" id="2.7.8.-" evidence="17"/>
<feature type="binding site" evidence="17">
    <location>
        <position position="65"/>
    </location>
    <ligand>
        <name>Mg(2+)</name>
        <dbReference type="ChEBI" id="CHEBI:18420"/>
        <label>2</label>
    </ligand>
</feature>
<keyword evidence="6 17" id="KW-1003">Cell membrane</keyword>
<comment type="function">
    <text evidence="17">Catalyzes the conjugation of the 1'-hydroxyl group of D-myo-inositol-3-phosphate (also named L-myo-inositol-1-phosphate) with a lipid tail of cytidine diphosphate diacylglycerol (CDP-DAG), forming phosphatidylinositol phosphate (PIP) and CMP. PIP is a precursor of phosphatidylinositol (PI) which is an essential lipid required for cell wall formation.</text>
</comment>
<dbReference type="Pfam" id="PF01066">
    <property type="entry name" value="CDP-OH_P_transf"/>
    <property type="match status" value="1"/>
</dbReference>
<dbReference type="UniPathway" id="UPA00220"/>
<evidence type="ECO:0000256" key="8">
    <source>
        <dbReference type="ARBA" id="ARBA00022692"/>
    </source>
</evidence>
<keyword evidence="8 17" id="KW-0812">Transmembrane</keyword>
<dbReference type="RefSeq" id="WP_182617014.1">
    <property type="nucleotide sequence ID" value="NZ_BAAATF010000003.1"/>
</dbReference>
<dbReference type="GO" id="GO:0008654">
    <property type="term" value="P:phospholipid biosynthetic process"/>
    <property type="evidence" value="ECO:0007669"/>
    <property type="project" value="UniProtKB-UniRule"/>
</dbReference>
<keyword evidence="17" id="KW-0594">Phospholipid biosynthesis</keyword>
<dbReference type="PROSITE" id="PS00379">
    <property type="entry name" value="CDP_ALCOHOL_P_TRANSF"/>
    <property type="match status" value="1"/>
</dbReference>
<comment type="catalytic activity">
    <reaction evidence="16 17">
        <text>a CDP-1,2-diacyl-sn-glycerol + 1D-myo-inositol 3-phosphate = a 1,2-diacyl-sn-glycero-3-phospho-(1D-myo-inositol-3-phosphate) + CMP + H(+)</text>
        <dbReference type="Rhea" id="RHEA:60504"/>
        <dbReference type="ChEBI" id="CHEBI:15378"/>
        <dbReference type="ChEBI" id="CHEBI:58088"/>
        <dbReference type="ChEBI" id="CHEBI:58332"/>
        <dbReference type="ChEBI" id="CHEBI:58401"/>
        <dbReference type="ChEBI" id="CHEBI:60377"/>
    </reaction>
</comment>
<feature type="binding site" evidence="17">
    <location>
        <position position="68"/>
    </location>
    <ligand>
        <name>Mg(2+)</name>
        <dbReference type="ChEBI" id="CHEBI:18420"/>
        <label>1</label>
    </ligand>
</feature>
<keyword evidence="20" id="KW-1185">Reference proteome</keyword>
<comment type="caution">
    <text evidence="19">The sequence shown here is derived from an EMBL/GenBank/DDBJ whole genome shotgun (WGS) entry which is preliminary data.</text>
</comment>
<evidence type="ECO:0000256" key="2">
    <source>
        <dbReference type="ARBA" id="ARBA00004805"/>
    </source>
</evidence>
<evidence type="ECO:0000256" key="12">
    <source>
        <dbReference type="ARBA" id="ARBA00023136"/>
    </source>
</evidence>
<evidence type="ECO:0000256" key="9">
    <source>
        <dbReference type="ARBA" id="ARBA00022723"/>
    </source>
</evidence>
<feature type="transmembrane region" description="Helical" evidence="17">
    <location>
        <begin position="37"/>
        <end position="67"/>
    </location>
</feature>
<feature type="binding site" evidence="17">
    <location>
        <begin position="28"/>
        <end position="31"/>
    </location>
    <ligand>
        <name>a CDP-1,2-diacyl-sn-glycerol</name>
        <dbReference type="ChEBI" id="CHEBI:58332"/>
    </ligand>
</feature>
<feature type="binding site" evidence="17">
    <location>
        <position position="65"/>
    </location>
    <ligand>
        <name>Mg(2+)</name>
        <dbReference type="ChEBI" id="CHEBI:18420"/>
        <label>1</label>
    </ligand>
</feature>
<feature type="binding site" evidence="17">
    <location>
        <position position="73"/>
    </location>
    <ligand>
        <name>a CDP-1,2-diacyl-sn-glycerol</name>
        <dbReference type="ChEBI" id="CHEBI:58332"/>
    </ligand>
</feature>
<evidence type="ECO:0000256" key="7">
    <source>
        <dbReference type="ARBA" id="ARBA00022679"/>
    </source>
</evidence>
<dbReference type="AlphaFoldDB" id="A0A7W3J9J1"/>
<evidence type="ECO:0000256" key="18">
    <source>
        <dbReference type="RuleBase" id="RU003750"/>
    </source>
</evidence>
<evidence type="ECO:0000256" key="17">
    <source>
        <dbReference type="HAMAP-Rule" id="MF_02241"/>
    </source>
</evidence>
<dbReference type="EMBL" id="JACGWV010000001">
    <property type="protein sequence ID" value="MBA8808763.1"/>
    <property type="molecule type" value="Genomic_DNA"/>
</dbReference>
<accession>A0A7W3J9J1</accession>
<feature type="binding site" evidence="17">
    <location>
        <position position="86"/>
    </location>
    <ligand>
        <name>Mg(2+)</name>
        <dbReference type="ChEBI" id="CHEBI:18420"/>
        <label>1</label>
    </ligand>
</feature>
<dbReference type="GO" id="GO:0005886">
    <property type="term" value="C:plasma membrane"/>
    <property type="evidence" value="ECO:0007669"/>
    <property type="project" value="UniProtKB-SubCell"/>
</dbReference>
<comment type="subunit">
    <text evidence="5 17">Homodimer.</text>
</comment>
<keyword evidence="17" id="KW-0444">Lipid biosynthesis</keyword>
<comment type="pathway">
    <text evidence="2 17">Phospholipid metabolism; phosphatidylinositol phosphate biosynthesis.</text>
</comment>
<dbReference type="InterPro" id="IPR043130">
    <property type="entry name" value="CDP-OH_PTrfase_TM_dom"/>
</dbReference>
<feature type="binding site" evidence="17">
    <location>
        <position position="69"/>
    </location>
    <ligand>
        <name>a CDP-1,2-diacyl-sn-glycerol</name>
        <dbReference type="ChEBI" id="CHEBI:58332"/>
    </ligand>
</feature>